<feature type="region of interest" description="Disordered" evidence="1">
    <location>
        <begin position="13"/>
        <end position="38"/>
    </location>
</feature>
<keyword evidence="3" id="KW-1185">Reference proteome</keyword>
<comment type="caution">
    <text evidence="2">The sequence shown here is derived from an EMBL/GenBank/DDBJ whole genome shotgun (WGS) entry which is preliminary data.</text>
</comment>
<dbReference type="EMBL" id="QAPG01005164">
    <property type="protein sequence ID" value="TDZ27121.1"/>
    <property type="molecule type" value="Genomic_DNA"/>
</dbReference>
<gene>
    <name evidence="2" type="ORF">C8035_v012003</name>
</gene>
<sequence>MFSISFNSAASSASSANSAPAPQPTNPQSLGPFAHPWHGNPVQNYESPEWQSVRTQVVFIFSSTPMPTQHYHREGVEWEARLRLRTRDLARLMREGFHWTTANFDPQATFVDMNLEDPVFTAHTWTCTRYFFLSDRRQNPNWAATLVVYARDIRILTRFDVTDIRPDMLCMGHAFDTHTKAKFYHYNRYEPDCNFNTICPGQLLGGWWPWPKQV</sequence>
<name>A0A4R8PNC5_9PEZI</name>
<dbReference type="Proteomes" id="UP000295083">
    <property type="component" value="Unassembled WGS sequence"/>
</dbReference>
<evidence type="ECO:0000256" key="1">
    <source>
        <dbReference type="SAM" id="MobiDB-lite"/>
    </source>
</evidence>
<organism evidence="2 3">
    <name type="scientific">Colletotrichum spinosum</name>
    <dbReference type="NCBI Taxonomy" id="1347390"/>
    <lineage>
        <taxon>Eukaryota</taxon>
        <taxon>Fungi</taxon>
        <taxon>Dikarya</taxon>
        <taxon>Ascomycota</taxon>
        <taxon>Pezizomycotina</taxon>
        <taxon>Sordariomycetes</taxon>
        <taxon>Hypocreomycetidae</taxon>
        <taxon>Glomerellales</taxon>
        <taxon>Glomerellaceae</taxon>
        <taxon>Colletotrichum</taxon>
        <taxon>Colletotrichum orbiculare species complex</taxon>
    </lineage>
</organism>
<accession>A0A4R8PNC5</accession>
<evidence type="ECO:0000313" key="3">
    <source>
        <dbReference type="Proteomes" id="UP000295083"/>
    </source>
</evidence>
<protein>
    <submittedName>
        <fullName evidence="2">Uncharacterized protein</fullName>
    </submittedName>
</protein>
<proteinExistence type="predicted"/>
<evidence type="ECO:0000313" key="2">
    <source>
        <dbReference type="EMBL" id="TDZ27121.1"/>
    </source>
</evidence>
<dbReference type="AlphaFoldDB" id="A0A4R8PNC5"/>
<reference evidence="2 3" key="1">
    <citation type="submission" date="2018-11" db="EMBL/GenBank/DDBJ databases">
        <title>Genome sequence and assembly of Colletotrichum spinosum.</title>
        <authorList>
            <person name="Gan P."/>
            <person name="Shirasu K."/>
        </authorList>
    </citation>
    <scope>NUCLEOTIDE SEQUENCE [LARGE SCALE GENOMIC DNA]</scope>
    <source>
        <strain evidence="2 3">CBS 515.97</strain>
    </source>
</reference>